<protein>
    <recommendedName>
        <fullName evidence="3">Cytochrome bc1 complex cytochrome b subunit</fullName>
        <ecNumber evidence="2">7.1.1.8</ecNumber>
    </recommendedName>
    <alternativeName>
        <fullName evidence="5">Cytochrome bc1 reductase complex subunit QcrB</fullName>
    </alternativeName>
</protein>
<proteinExistence type="predicted"/>
<dbReference type="EMBL" id="BAAABM010000074">
    <property type="protein sequence ID" value="GAA0373253.1"/>
    <property type="molecule type" value="Genomic_DNA"/>
</dbReference>
<keyword evidence="10" id="KW-1185">Reference proteome</keyword>
<dbReference type="PROSITE" id="PS51002">
    <property type="entry name" value="CYTB_NTER"/>
    <property type="match status" value="1"/>
</dbReference>
<evidence type="ECO:0000313" key="10">
    <source>
        <dbReference type="Proteomes" id="UP001501822"/>
    </source>
</evidence>
<evidence type="ECO:0000259" key="8">
    <source>
        <dbReference type="PROSITE" id="PS51002"/>
    </source>
</evidence>
<dbReference type="PANTHER" id="PTHR19271">
    <property type="entry name" value="CYTOCHROME B"/>
    <property type="match status" value="1"/>
</dbReference>
<dbReference type="Gene3D" id="1.20.810.10">
    <property type="entry name" value="Cytochrome Bc1 Complex, Chain C"/>
    <property type="match status" value="1"/>
</dbReference>
<name>A0ABN0XUJ7_9ACTN</name>
<keyword evidence="7" id="KW-0472">Membrane</keyword>
<reference evidence="9 10" key="1">
    <citation type="journal article" date="2019" name="Int. J. Syst. Evol. Microbiol.">
        <title>The Global Catalogue of Microorganisms (GCM) 10K type strain sequencing project: providing services to taxonomists for standard genome sequencing and annotation.</title>
        <authorList>
            <consortium name="The Broad Institute Genomics Platform"/>
            <consortium name="The Broad Institute Genome Sequencing Center for Infectious Disease"/>
            <person name="Wu L."/>
            <person name="Ma J."/>
        </authorList>
    </citation>
    <scope>NUCLEOTIDE SEQUENCE [LARGE SCALE GENOMIC DNA]</scope>
    <source>
        <strain evidence="9 10">JCM 3146</strain>
    </source>
</reference>
<feature type="transmembrane region" description="Helical" evidence="7">
    <location>
        <begin position="412"/>
        <end position="433"/>
    </location>
</feature>
<feature type="transmembrane region" description="Helical" evidence="7">
    <location>
        <begin position="258"/>
        <end position="282"/>
    </location>
</feature>
<evidence type="ECO:0000256" key="5">
    <source>
        <dbReference type="ARBA" id="ARBA00029568"/>
    </source>
</evidence>
<dbReference type="PANTHER" id="PTHR19271:SF16">
    <property type="entry name" value="CYTOCHROME B"/>
    <property type="match status" value="1"/>
</dbReference>
<dbReference type="InterPro" id="IPR005797">
    <property type="entry name" value="Cyt_b/b6_N"/>
</dbReference>
<feature type="transmembrane region" description="Helical" evidence="7">
    <location>
        <begin position="328"/>
        <end position="353"/>
    </location>
</feature>
<feature type="region of interest" description="Disordered" evidence="6">
    <location>
        <begin position="516"/>
        <end position="542"/>
    </location>
</feature>
<dbReference type="InterPro" id="IPR016174">
    <property type="entry name" value="Di-haem_cyt_TM"/>
</dbReference>
<comment type="cofactor">
    <cofactor evidence="1">
        <name>heme</name>
        <dbReference type="ChEBI" id="CHEBI:30413"/>
    </cofactor>
</comment>
<evidence type="ECO:0000256" key="6">
    <source>
        <dbReference type="SAM" id="MobiDB-lite"/>
    </source>
</evidence>
<dbReference type="Pfam" id="PF13631">
    <property type="entry name" value="Cytochrom_B_N_2"/>
    <property type="match status" value="1"/>
</dbReference>
<keyword evidence="7" id="KW-1133">Transmembrane helix</keyword>
<feature type="transmembrane region" description="Helical" evidence="7">
    <location>
        <begin position="143"/>
        <end position="163"/>
    </location>
</feature>
<feature type="transmembrane region" description="Helical" evidence="7">
    <location>
        <begin position="175"/>
        <end position="196"/>
    </location>
</feature>
<evidence type="ECO:0000313" key="9">
    <source>
        <dbReference type="EMBL" id="GAA0373253.1"/>
    </source>
</evidence>
<evidence type="ECO:0000256" key="3">
    <source>
        <dbReference type="ARBA" id="ARBA00016116"/>
    </source>
</evidence>
<dbReference type="RefSeq" id="WP_343887039.1">
    <property type="nucleotide sequence ID" value="NZ_BAAABM010000074.1"/>
</dbReference>
<feature type="domain" description="Cytochrome b/b6 N-terminal region profile" evidence="8">
    <location>
        <begin position="14"/>
        <end position="240"/>
    </location>
</feature>
<dbReference type="InterPro" id="IPR027387">
    <property type="entry name" value="Cytb/b6-like_sf"/>
</dbReference>
<feature type="compositionally biased region" description="Basic and acidic residues" evidence="6">
    <location>
        <begin position="523"/>
        <end position="536"/>
    </location>
</feature>
<keyword evidence="7" id="KW-0812">Transmembrane</keyword>
<comment type="caution">
    <text evidence="9">The sequence shown here is derived from an EMBL/GenBank/DDBJ whole genome shotgun (WGS) entry which is preliminary data.</text>
</comment>
<organism evidence="9 10">
    <name type="scientific">Actinoallomurus spadix</name>
    <dbReference type="NCBI Taxonomy" id="79912"/>
    <lineage>
        <taxon>Bacteria</taxon>
        <taxon>Bacillati</taxon>
        <taxon>Actinomycetota</taxon>
        <taxon>Actinomycetes</taxon>
        <taxon>Streptosporangiales</taxon>
        <taxon>Thermomonosporaceae</taxon>
        <taxon>Actinoallomurus</taxon>
    </lineage>
</organism>
<dbReference type="EC" id="7.1.1.8" evidence="2"/>
<evidence type="ECO:0000256" key="1">
    <source>
        <dbReference type="ARBA" id="ARBA00001971"/>
    </source>
</evidence>
<dbReference type="SUPFAM" id="SSF81342">
    <property type="entry name" value="Transmembrane di-heme cytochromes"/>
    <property type="match status" value="1"/>
</dbReference>
<comment type="catalytic activity">
    <reaction evidence="4">
        <text>a quinol + 2 Fe(III)-[cytochrome c](out) = a quinone + 2 Fe(II)-[cytochrome c](out) + 2 H(+)(out)</text>
        <dbReference type="Rhea" id="RHEA:11484"/>
        <dbReference type="Rhea" id="RHEA-COMP:10350"/>
        <dbReference type="Rhea" id="RHEA-COMP:14399"/>
        <dbReference type="ChEBI" id="CHEBI:15378"/>
        <dbReference type="ChEBI" id="CHEBI:24646"/>
        <dbReference type="ChEBI" id="CHEBI:29033"/>
        <dbReference type="ChEBI" id="CHEBI:29034"/>
        <dbReference type="ChEBI" id="CHEBI:132124"/>
        <dbReference type="EC" id="7.1.1.8"/>
    </reaction>
</comment>
<dbReference type="Proteomes" id="UP001501822">
    <property type="component" value="Unassembled WGS sequence"/>
</dbReference>
<dbReference type="SUPFAM" id="SSF81648">
    <property type="entry name" value="a domain/subunit of cytochrome bc1 complex (Ubiquinol-cytochrome c reductase)"/>
    <property type="match status" value="1"/>
</dbReference>
<dbReference type="InterPro" id="IPR036150">
    <property type="entry name" value="Cyt_b/b6_C_sf"/>
</dbReference>
<feature type="transmembrane region" description="Helical" evidence="7">
    <location>
        <begin position="208"/>
        <end position="232"/>
    </location>
</feature>
<sequence length="542" mass="60899">MAVKRRTATAVARTGRATDERLGSAAFLRRNIRKAFPEHWSFLLGEIALYCFVTLLLTGVFLTLFFKPSQEQTVYTGSYPFLHGEKVSEAYASTVHISFDVRGGLLVRQIHHWAAMLFVAAICVHLMRIFFTGAFRKPREINWVIGTTLFALAVAEGFAGYSLPDDLLSGTGLRIMQGIVLSIPLVGTYLSLFVFGGEFPGHDFIPRLFTVHVLLIPGILLALISAHLMIVWHQKHTQWPGERQTEENVVGAPTYPKFLAHTLAFFLYVLGVLALLGTWAQINPIWLYGPYRPDSDTSGAQPDWYVGFLEGALRITPRISWDLAGHSIAWNVFLPAVVLPVCFFTLIGLYPFFERWVIGDPRPHHLCDRPRNAPTRTALGVAAIVWYGNLWAAGGNDVIAEVFKVRLEYTTWFFRVGFFVLPVLAFAVTRRLCLSLQRSDARKVTGGVESGTIKRLPSGEYAEVHDRPDREQVVIARTVHPDDLVEALPDHIIPLPTPRRIIAQVRSRLNRSYTKYAAEVPTPEERRELEKRDAEPARSVTG</sequence>
<evidence type="ECO:0000256" key="7">
    <source>
        <dbReference type="SAM" id="Phobius"/>
    </source>
</evidence>
<gene>
    <name evidence="9" type="ORF">GCM10010151_74220</name>
</gene>
<evidence type="ECO:0000256" key="4">
    <source>
        <dbReference type="ARBA" id="ARBA00029351"/>
    </source>
</evidence>
<feature type="transmembrane region" description="Helical" evidence="7">
    <location>
        <begin position="110"/>
        <end position="131"/>
    </location>
</feature>
<accession>A0ABN0XUJ7</accession>
<feature type="transmembrane region" description="Helical" evidence="7">
    <location>
        <begin position="40"/>
        <end position="66"/>
    </location>
</feature>
<evidence type="ECO:0000256" key="2">
    <source>
        <dbReference type="ARBA" id="ARBA00012951"/>
    </source>
</evidence>